<evidence type="ECO:0000313" key="2">
    <source>
        <dbReference type="EMBL" id="CAG6703228.1"/>
    </source>
</evidence>
<dbReference type="Pfam" id="PF13966">
    <property type="entry name" value="zf-RVT"/>
    <property type="match status" value="1"/>
</dbReference>
<proteinExistence type="predicted"/>
<reference evidence="2" key="1">
    <citation type="submission" date="2021-05" db="EMBL/GenBank/DDBJ databases">
        <authorList>
            <person name="Alioto T."/>
            <person name="Alioto T."/>
            <person name="Gomez Garrido J."/>
        </authorList>
    </citation>
    <scope>NUCLEOTIDE SEQUENCE</scope>
</reference>
<feature type="domain" description="Reverse transcriptase zinc-binding" evidence="1">
    <location>
        <begin position="70"/>
        <end position="110"/>
    </location>
</feature>
<accession>A0A8D8XN64</accession>
<sequence>MPFVGPEPFCGVATCHLKMEIRNWENQVKIQYWNNTPRQRQAKLFIEYSPKRAKEMLYLSKEELQILTGLLTGHCSLNYHLHNMGIAESPTCRLCNEAPETADHILCECGPASHKRLKYFSRMIITPKEVMKTSPKKIVAFFKSLNLP</sequence>
<dbReference type="InterPro" id="IPR026960">
    <property type="entry name" value="RVT-Znf"/>
</dbReference>
<organism evidence="2">
    <name type="scientific">Cacopsylla melanoneura</name>
    <dbReference type="NCBI Taxonomy" id="428564"/>
    <lineage>
        <taxon>Eukaryota</taxon>
        <taxon>Metazoa</taxon>
        <taxon>Ecdysozoa</taxon>
        <taxon>Arthropoda</taxon>
        <taxon>Hexapoda</taxon>
        <taxon>Insecta</taxon>
        <taxon>Pterygota</taxon>
        <taxon>Neoptera</taxon>
        <taxon>Paraneoptera</taxon>
        <taxon>Hemiptera</taxon>
        <taxon>Sternorrhyncha</taxon>
        <taxon>Psylloidea</taxon>
        <taxon>Psyllidae</taxon>
        <taxon>Psyllinae</taxon>
        <taxon>Cacopsylla</taxon>
    </lineage>
</organism>
<dbReference type="AlphaFoldDB" id="A0A8D8XN64"/>
<dbReference type="EMBL" id="HBUF01340891">
    <property type="protein sequence ID" value="CAG6703228.1"/>
    <property type="molecule type" value="Transcribed_RNA"/>
</dbReference>
<evidence type="ECO:0000259" key="1">
    <source>
        <dbReference type="Pfam" id="PF13966"/>
    </source>
</evidence>
<protein>
    <recommendedName>
        <fullName evidence="1">Reverse transcriptase zinc-binding domain-containing protein</fullName>
    </recommendedName>
</protein>
<dbReference type="EMBL" id="HBUF01340895">
    <property type="protein sequence ID" value="CAG6703248.1"/>
    <property type="molecule type" value="Transcribed_RNA"/>
</dbReference>
<name>A0A8D8XN64_9HEMI</name>